<feature type="transmembrane region" description="Helical" evidence="6">
    <location>
        <begin position="37"/>
        <end position="59"/>
    </location>
</feature>
<comment type="subcellular location">
    <subcellularLocation>
        <location evidence="1">Cell membrane</location>
        <topology evidence="1">Multi-pass membrane protein</topology>
    </subcellularLocation>
</comment>
<dbReference type="InterPro" id="IPR051461">
    <property type="entry name" value="UPF0750_membrane"/>
</dbReference>
<keyword evidence="5 6" id="KW-0472">Membrane</keyword>
<dbReference type="PROSITE" id="PS51257">
    <property type="entry name" value="PROKAR_LIPOPROTEIN"/>
    <property type="match status" value="1"/>
</dbReference>
<name>A0ABT9XUR7_9BACI</name>
<dbReference type="PANTHER" id="PTHR33545:SF5">
    <property type="entry name" value="UPF0750 MEMBRANE PROTEIN YITT"/>
    <property type="match status" value="1"/>
</dbReference>
<evidence type="ECO:0000256" key="5">
    <source>
        <dbReference type="ARBA" id="ARBA00023136"/>
    </source>
</evidence>
<organism evidence="7 8">
    <name type="scientific">Neobacillus ginsengisoli</name>
    <dbReference type="NCBI Taxonomy" id="904295"/>
    <lineage>
        <taxon>Bacteria</taxon>
        <taxon>Bacillati</taxon>
        <taxon>Bacillota</taxon>
        <taxon>Bacilli</taxon>
        <taxon>Bacillales</taxon>
        <taxon>Bacillaceae</taxon>
        <taxon>Neobacillus</taxon>
    </lineage>
</organism>
<feature type="transmembrane region" description="Helical" evidence="6">
    <location>
        <begin position="102"/>
        <end position="125"/>
    </location>
</feature>
<evidence type="ECO:0000313" key="8">
    <source>
        <dbReference type="Proteomes" id="UP001224122"/>
    </source>
</evidence>
<evidence type="ECO:0000256" key="6">
    <source>
        <dbReference type="SAM" id="Phobius"/>
    </source>
</evidence>
<evidence type="ECO:0000256" key="4">
    <source>
        <dbReference type="ARBA" id="ARBA00022989"/>
    </source>
</evidence>
<reference evidence="7 8" key="1">
    <citation type="submission" date="2023-07" db="EMBL/GenBank/DDBJ databases">
        <title>Genomic Encyclopedia of Type Strains, Phase IV (KMG-IV): sequencing the most valuable type-strain genomes for metagenomic binning, comparative biology and taxonomic classification.</title>
        <authorList>
            <person name="Goeker M."/>
        </authorList>
    </citation>
    <scope>NUCLEOTIDE SEQUENCE [LARGE SCALE GENOMIC DNA]</scope>
    <source>
        <strain evidence="7 8">DSM 27594</strain>
    </source>
</reference>
<dbReference type="PANTHER" id="PTHR33545">
    <property type="entry name" value="UPF0750 MEMBRANE PROTEIN YITT-RELATED"/>
    <property type="match status" value="1"/>
</dbReference>
<evidence type="ECO:0000256" key="2">
    <source>
        <dbReference type="ARBA" id="ARBA00022475"/>
    </source>
</evidence>
<dbReference type="InterPro" id="IPR003740">
    <property type="entry name" value="YitT"/>
</dbReference>
<keyword evidence="8" id="KW-1185">Reference proteome</keyword>
<evidence type="ECO:0000256" key="1">
    <source>
        <dbReference type="ARBA" id="ARBA00004651"/>
    </source>
</evidence>
<dbReference type="Proteomes" id="UP001224122">
    <property type="component" value="Unassembled WGS sequence"/>
</dbReference>
<dbReference type="RefSeq" id="WP_307408070.1">
    <property type="nucleotide sequence ID" value="NZ_JAUSTW010000003.1"/>
</dbReference>
<keyword evidence="3 6" id="KW-0812">Transmembrane</keyword>
<proteinExistence type="predicted"/>
<evidence type="ECO:0000256" key="3">
    <source>
        <dbReference type="ARBA" id="ARBA00022692"/>
    </source>
</evidence>
<feature type="transmembrane region" description="Helical" evidence="6">
    <location>
        <begin position="71"/>
        <end position="96"/>
    </location>
</feature>
<sequence length="201" mass="21021">MLLSQSKKILAILAGTLLVACAYYAFQKPNGITAPGLGGIAVILANFLHSPLGLIYFILNIPLFLMGYRSIGSTFAFLSLIGMGSLSFFLAVLSHLPILPSPIIGCILGGLLSGIGIGIVIHVGATTGGLDIASVVIAKRYPFFTIGKTMMAVNGCVLILTFLAAGLTHTILTFLSIIIAGKCVDLTLSLFQHAKKKEASL</sequence>
<dbReference type="Pfam" id="PF02588">
    <property type="entry name" value="YitT_membrane"/>
    <property type="match status" value="1"/>
</dbReference>
<evidence type="ECO:0000313" key="7">
    <source>
        <dbReference type="EMBL" id="MDQ0199313.1"/>
    </source>
</evidence>
<keyword evidence="4 6" id="KW-1133">Transmembrane helix</keyword>
<keyword evidence="2" id="KW-1003">Cell membrane</keyword>
<gene>
    <name evidence="7" type="ORF">J2S10_002471</name>
</gene>
<comment type="caution">
    <text evidence="7">The sequence shown here is derived from an EMBL/GenBank/DDBJ whole genome shotgun (WGS) entry which is preliminary data.</text>
</comment>
<protein>
    <submittedName>
        <fullName evidence="7">Uncharacterized membrane-anchored protein YitT (DUF2179 family)</fullName>
    </submittedName>
</protein>
<dbReference type="EMBL" id="JAUSTW010000003">
    <property type="protein sequence ID" value="MDQ0199313.1"/>
    <property type="molecule type" value="Genomic_DNA"/>
</dbReference>
<accession>A0ABT9XUR7</accession>